<feature type="domain" description="Serine aminopeptidase S33" evidence="1">
    <location>
        <begin position="61"/>
        <end position="211"/>
    </location>
</feature>
<dbReference type="AlphaFoldDB" id="A0A1W9YVP2"/>
<evidence type="ECO:0000313" key="2">
    <source>
        <dbReference type="EMBL" id="ORA04047.1"/>
    </source>
</evidence>
<organism evidence="2 3">
    <name type="scientific">Mycolicibacterium bacteremicum</name>
    <name type="common">Mycobacterium bacteremicum</name>
    <dbReference type="NCBI Taxonomy" id="564198"/>
    <lineage>
        <taxon>Bacteria</taxon>
        <taxon>Bacillati</taxon>
        <taxon>Actinomycetota</taxon>
        <taxon>Actinomycetes</taxon>
        <taxon>Mycobacteriales</taxon>
        <taxon>Mycobacteriaceae</taxon>
        <taxon>Mycolicibacterium</taxon>
    </lineage>
</organism>
<proteinExistence type="predicted"/>
<dbReference type="Proteomes" id="UP000192366">
    <property type="component" value="Unassembled WGS sequence"/>
</dbReference>
<accession>A0A1W9YVP2</accession>
<dbReference type="Gene3D" id="3.40.50.1820">
    <property type="entry name" value="alpha/beta hydrolase"/>
    <property type="match status" value="1"/>
</dbReference>
<dbReference type="InterPro" id="IPR022742">
    <property type="entry name" value="Hydrolase_4"/>
</dbReference>
<dbReference type="STRING" id="564198.BST17_16325"/>
<reference evidence="2 3" key="1">
    <citation type="submission" date="2017-02" db="EMBL/GenBank/DDBJ databases">
        <title>The new phylogeny of genus Mycobacterium.</title>
        <authorList>
            <person name="Tortoli E."/>
            <person name="Trovato A."/>
            <person name="Cirillo D.M."/>
        </authorList>
    </citation>
    <scope>NUCLEOTIDE SEQUENCE [LARGE SCALE GENOMIC DNA]</scope>
    <source>
        <strain evidence="2 3">DSM 45578</strain>
    </source>
</reference>
<gene>
    <name evidence="2" type="ORF">BST17_16325</name>
</gene>
<dbReference type="Pfam" id="PF12146">
    <property type="entry name" value="Hydrolase_4"/>
    <property type="match status" value="1"/>
</dbReference>
<dbReference type="OrthoDB" id="4371333at2"/>
<sequence length="236" mass="23925">MTVDLSGVTTVLMAGTGSDDDYAYRAFAGPLHEAGAVVLTPAPDPHRLVAHYLDVLDEALRAGGPIAVGGVSIGAAIAANWALAHPDGTVAVLAALPAWSGSPHAAAAALAARASAQQLRTDGLTATVAAMRVSTPAWLADELARSWTAQWPGLPEAMDEAAGYVAPTVEELRTLRAPMGIAAATDDPVHPAEVAVEWAAAAPRAALRTVTLDQLGTDASCLGLSCLAALSEAAQR</sequence>
<name>A0A1W9YVP2_MYCBA</name>
<comment type="caution">
    <text evidence="2">The sequence shown here is derived from an EMBL/GenBank/DDBJ whole genome shotgun (WGS) entry which is preliminary data.</text>
</comment>
<protein>
    <recommendedName>
        <fullName evidence="1">Serine aminopeptidase S33 domain-containing protein</fullName>
    </recommendedName>
</protein>
<evidence type="ECO:0000313" key="3">
    <source>
        <dbReference type="Proteomes" id="UP000192366"/>
    </source>
</evidence>
<dbReference type="EMBL" id="MVHJ01000012">
    <property type="protein sequence ID" value="ORA04047.1"/>
    <property type="molecule type" value="Genomic_DNA"/>
</dbReference>
<evidence type="ECO:0000259" key="1">
    <source>
        <dbReference type="Pfam" id="PF12146"/>
    </source>
</evidence>
<dbReference type="InterPro" id="IPR029058">
    <property type="entry name" value="AB_hydrolase_fold"/>
</dbReference>
<keyword evidence="3" id="KW-1185">Reference proteome</keyword>
<dbReference type="RefSeq" id="WP_083059805.1">
    <property type="nucleotide sequence ID" value="NZ_JACKVM010000014.1"/>
</dbReference>
<dbReference type="SUPFAM" id="SSF53474">
    <property type="entry name" value="alpha/beta-Hydrolases"/>
    <property type="match status" value="1"/>
</dbReference>